<accession>A0A1V4DEY2</accession>
<dbReference type="AlphaFoldDB" id="A0A1V4DEY2"/>
<dbReference type="SMART" id="SM00855">
    <property type="entry name" value="PGAM"/>
    <property type="match status" value="1"/>
</dbReference>
<gene>
    <name evidence="2" type="ORF">BW731_01925</name>
</gene>
<dbReference type="Pfam" id="PF00300">
    <property type="entry name" value="His_Phos_1"/>
    <property type="match status" value="1"/>
</dbReference>
<evidence type="ECO:0008006" key="4">
    <source>
        <dbReference type="Google" id="ProtNLM"/>
    </source>
</evidence>
<dbReference type="SUPFAM" id="SSF53254">
    <property type="entry name" value="Phosphoglycerate mutase-like"/>
    <property type="match status" value="1"/>
</dbReference>
<keyword evidence="3" id="KW-1185">Reference proteome</keyword>
<evidence type="ECO:0000256" key="1">
    <source>
        <dbReference type="PIRSR" id="PIRSR613078-2"/>
    </source>
</evidence>
<proteinExistence type="predicted"/>
<dbReference type="Gene3D" id="3.40.50.1240">
    <property type="entry name" value="Phosphoglycerate mutase-like"/>
    <property type="match status" value="1"/>
</dbReference>
<dbReference type="InterPro" id="IPR029033">
    <property type="entry name" value="His_PPase_superfam"/>
</dbReference>
<dbReference type="GO" id="GO:0005737">
    <property type="term" value="C:cytoplasm"/>
    <property type="evidence" value="ECO:0007669"/>
    <property type="project" value="TreeGrafter"/>
</dbReference>
<dbReference type="PIRSF" id="PIRSF000709">
    <property type="entry name" value="6PFK_2-Ptase"/>
    <property type="match status" value="1"/>
</dbReference>
<sequence>MTTFYCMRHGKTEFNQAGIFQGGLVDSPLLDEGIETAKKAGEYLKDISFDRVIISPQKRAQDTAEAFLSVHPSTPEKITEPNIREMEFGSWDGTLEKNYDGQTQFEHLKHRPHLYDPSEFGGEDFNTLLTRTKNVFKDYAQKYPNDTILVVSHGLTLQTLLKHLQGVDLSQIREGELLGNTSISIIETNNVEDFSVTRYNDLTHVL</sequence>
<comment type="caution">
    <text evidence="2">The sequence shown here is derived from an EMBL/GenBank/DDBJ whole genome shotgun (WGS) entry which is preliminary data.</text>
</comment>
<feature type="binding site" evidence="1">
    <location>
        <begin position="8"/>
        <end position="15"/>
    </location>
    <ligand>
        <name>substrate</name>
    </ligand>
</feature>
<name>A0A1V4DEY2_9ENTE</name>
<organism evidence="2 3">
    <name type="scientific">Vagococcus martis</name>
    <dbReference type="NCBI Taxonomy" id="1768210"/>
    <lineage>
        <taxon>Bacteria</taxon>
        <taxon>Bacillati</taxon>
        <taxon>Bacillota</taxon>
        <taxon>Bacilli</taxon>
        <taxon>Lactobacillales</taxon>
        <taxon>Enterococcaceae</taxon>
        <taxon>Vagococcus</taxon>
    </lineage>
</organism>
<evidence type="ECO:0000313" key="2">
    <source>
        <dbReference type="EMBL" id="OPF87047.1"/>
    </source>
</evidence>
<dbReference type="EMBL" id="MVAB01000001">
    <property type="protein sequence ID" value="OPF87047.1"/>
    <property type="molecule type" value="Genomic_DNA"/>
</dbReference>
<dbReference type="RefSeq" id="WP_079345220.1">
    <property type="nucleotide sequence ID" value="NZ_MVAB01000001.1"/>
</dbReference>
<evidence type="ECO:0000313" key="3">
    <source>
        <dbReference type="Proteomes" id="UP000189970"/>
    </source>
</evidence>
<dbReference type="PANTHER" id="PTHR48100">
    <property type="entry name" value="BROAD-SPECIFICITY PHOSPHATASE YOR283W-RELATED"/>
    <property type="match status" value="1"/>
</dbReference>
<protein>
    <recommendedName>
        <fullName evidence="4">Histidine phosphatase family protein</fullName>
    </recommendedName>
</protein>
<feature type="binding site" evidence="1">
    <location>
        <position position="59"/>
    </location>
    <ligand>
        <name>substrate</name>
    </ligand>
</feature>
<dbReference type="Proteomes" id="UP000189970">
    <property type="component" value="Unassembled WGS sequence"/>
</dbReference>
<dbReference type="InterPro" id="IPR013078">
    <property type="entry name" value="His_Pase_superF_clade-1"/>
</dbReference>
<dbReference type="CDD" id="cd07067">
    <property type="entry name" value="HP_PGM_like"/>
    <property type="match status" value="1"/>
</dbReference>
<reference evidence="2 3" key="1">
    <citation type="submission" date="2017-02" db="EMBL/GenBank/DDBJ databases">
        <title>Vagococcus cremeus sp. nov., isolated from the small intestine of a marten, Martes flavigula.</title>
        <authorList>
            <person name="Tak E.J."/>
            <person name="Bae J.-W."/>
        </authorList>
    </citation>
    <scope>NUCLEOTIDE SEQUENCE [LARGE SCALE GENOMIC DNA]</scope>
    <source>
        <strain evidence="2 3">D7T301</strain>
    </source>
</reference>
<dbReference type="PANTHER" id="PTHR48100:SF1">
    <property type="entry name" value="HISTIDINE PHOSPHATASE FAMILY PROTEIN-RELATED"/>
    <property type="match status" value="1"/>
</dbReference>
<dbReference type="GO" id="GO:0016791">
    <property type="term" value="F:phosphatase activity"/>
    <property type="evidence" value="ECO:0007669"/>
    <property type="project" value="TreeGrafter"/>
</dbReference>
<dbReference type="InterPro" id="IPR050275">
    <property type="entry name" value="PGM_Phosphatase"/>
</dbReference>